<protein>
    <submittedName>
        <fullName evidence="1">Uncharacterized protein</fullName>
    </submittedName>
</protein>
<dbReference type="Proteomes" id="UP000054144">
    <property type="component" value="Unassembled WGS sequence"/>
</dbReference>
<proteinExistence type="predicted"/>
<reference evidence="1 2" key="1">
    <citation type="journal article" date="2015" name="Fungal Genet. Biol.">
        <title>Evolution of novel wood decay mechanisms in Agaricales revealed by the genome sequences of Fistulina hepatica and Cylindrobasidium torrendii.</title>
        <authorList>
            <person name="Floudas D."/>
            <person name="Held B.W."/>
            <person name="Riley R."/>
            <person name="Nagy L.G."/>
            <person name="Koehler G."/>
            <person name="Ransdell A.S."/>
            <person name="Younus H."/>
            <person name="Chow J."/>
            <person name="Chiniquy J."/>
            <person name="Lipzen A."/>
            <person name="Tritt A."/>
            <person name="Sun H."/>
            <person name="Haridas S."/>
            <person name="LaButti K."/>
            <person name="Ohm R.A."/>
            <person name="Kues U."/>
            <person name="Blanchette R.A."/>
            <person name="Grigoriev I.V."/>
            <person name="Minto R.E."/>
            <person name="Hibbett D.S."/>
        </authorList>
    </citation>
    <scope>NUCLEOTIDE SEQUENCE [LARGE SCALE GENOMIC DNA]</scope>
    <source>
        <strain evidence="1 2">ATCC 64428</strain>
    </source>
</reference>
<name>A0A0D7AR76_9AGAR</name>
<dbReference type="EMBL" id="KN881584">
    <property type="protein sequence ID" value="KIY53831.1"/>
    <property type="molecule type" value="Genomic_DNA"/>
</dbReference>
<organism evidence="1 2">
    <name type="scientific">Fistulina hepatica ATCC 64428</name>
    <dbReference type="NCBI Taxonomy" id="1128425"/>
    <lineage>
        <taxon>Eukaryota</taxon>
        <taxon>Fungi</taxon>
        <taxon>Dikarya</taxon>
        <taxon>Basidiomycota</taxon>
        <taxon>Agaricomycotina</taxon>
        <taxon>Agaricomycetes</taxon>
        <taxon>Agaricomycetidae</taxon>
        <taxon>Agaricales</taxon>
        <taxon>Fistulinaceae</taxon>
        <taxon>Fistulina</taxon>
    </lineage>
</organism>
<evidence type="ECO:0000313" key="1">
    <source>
        <dbReference type="EMBL" id="KIY53831.1"/>
    </source>
</evidence>
<keyword evidence="2" id="KW-1185">Reference proteome</keyword>
<gene>
    <name evidence="1" type="ORF">FISHEDRAFT_54915</name>
</gene>
<dbReference type="OrthoDB" id="2755229at2759"/>
<evidence type="ECO:0000313" key="2">
    <source>
        <dbReference type="Proteomes" id="UP000054144"/>
    </source>
</evidence>
<accession>A0A0D7AR76</accession>
<sequence>MPGAAKVTALLEVIDFQPDNFEGLPKYRDQNPHLQKTKCGDEPEMTVITSAVYLQETMFDRPYILLSILLANMEPALAKEIRTMPAKFLAAVNFGAGPVLEHTHNNLHKELVDFLSKAGLELGLSKDEINVMADSIIEPTRAEQVNYCPRFDRPWPRILEVPNKCLRDFLIWQGVFDISPTFAVMFIDPTDTPEQWFLTDIRHAALRNTPASYQAILAMIKVKLWDSMDFQNVIRDATVGQSTSIFMWMKEVLDSFDLVFMTFQEPGKDQRTPIFKLMCKPFIQGPNEVLQLRALSVICNAGVLDQGDVQRGNAGAKAGYGQSRAARERYMVGHHAVTMQRAFPLCDWCKSVMYPTADCTYPASAGWRGPRQEDLPMVKGGDNDGQLLSHSAEHAQRGRAFRRGGHMCRRGRGGHWIGGSH</sequence>
<dbReference type="AlphaFoldDB" id="A0A0D7AR76"/>